<reference evidence="2" key="1">
    <citation type="submission" date="2018-01" db="EMBL/GenBank/DDBJ databases">
        <title>An insight into the sialome of Amazonian anophelines.</title>
        <authorList>
            <person name="Ribeiro J.M."/>
            <person name="Scarpassa V."/>
            <person name="Calvo E."/>
        </authorList>
    </citation>
    <scope>NUCLEOTIDE SEQUENCE</scope>
</reference>
<evidence type="ECO:0000256" key="1">
    <source>
        <dbReference type="SAM" id="Phobius"/>
    </source>
</evidence>
<feature type="transmembrane region" description="Helical" evidence="1">
    <location>
        <begin position="6"/>
        <end position="31"/>
    </location>
</feature>
<evidence type="ECO:0000313" key="2">
    <source>
        <dbReference type="EMBL" id="MBW76402.1"/>
    </source>
</evidence>
<sequence>MSTARVSVLSVCISVNVSLCLAIMIRGWTVIKSCKRETREKGNHLSKSFRTIRELRTIDCSFDFIVGSQPATKHTDP</sequence>
<keyword evidence="1" id="KW-0472">Membrane</keyword>
<protein>
    <submittedName>
        <fullName evidence="2">Putative secreted protein</fullName>
    </submittedName>
</protein>
<dbReference type="EMBL" id="GGFL01012224">
    <property type="protein sequence ID" value="MBW76402.1"/>
    <property type="molecule type" value="Transcribed_RNA"/>
</dbReference>
<dbReference type="AlphaFoldDB" id="A0A2M4DFP2"/>
<keyword evidence="1" id="KW-0812">Transmembrane</keyword>
<proteinExistence type="predicted"/>
<organism evidence="2">
    <name type="scientific">Anopheles darlingi</name>
    <name type="common">Mosquito</name>
    <dbReference type="NCBI Taxonomy" id="43151"/>
    <lineage>
        <taxon>Eukaryota</taxon>
        <taxon>Metazoa</taxon>
        <taxon>Ecdysozoa</taxon>
        <taxon>Arthropoda</taxon>
        <taxon>Hexapoda</taxon>
        <taxon>Insecta</taxon>
        <taxon>Pterygota</taxon>
        <taxon>Neoptera</taxon>
        <taxon>Endopterygota</taxon>
        <taxon>Diptera</taxon>
        <taxon>Nematocera</taxon>
        <taxon>Culicoidea</taxon>
        <taxon>Culicidae</taxon>
        <taxon>Anophelinae</taxon>
        <taxon>Anopheles</taxon>
    </lineage>
</organism>
<accession>A0A2M4DFP2</accession>
<keyword evidence="1" id="KW-1133">Transmembrane helix</keyword>
<name>A0A2M4DFP2_ANODA</name>